<comment type="caution">
    <text evidence="3">The sequence shown here is derived from an EMBL/GenBank/DDBJ whole genome shotgun (WGS) entry which is preliminary data.</text>
</comment>
<feature type="region of interest" description="Disordered" evidence="2">
    <location>
        <begin position="22"/>
        <end position="106"/>
    </location>
</feature>
<organism evidence="3 4">
    <name type="scientific">Stentor coeruleus</name>
    <dbReference type="NCBI Taxonomy" id="5963"/>
    <lineage>
        <taxon>Eukaryota</taxon>
        <taxon>Sar</taxon>
        <taxon>Alveolata</taxon>
        <taxon>Ciliophora</taxon>
        <taxon>Postciliodesmatophora</taxon>
        <taxon>Heterotrichea</taxon>
        <taxon>Heterotrichida</taxon>
        <taxon>Stentoridae</taxon>
        <taxon>Stentor</taxon>
    </lineage>
</organism>
<feature type="compositionally biased region" description="Polar residues" evidence="2">
    <location>
        <begin position="40"/>
        <end position="57"/>
    </location>
</feature>
<feature type="coiled-coil region" evidence="1">
    <location>
        <begin position="278"/>
        <end position="305"/>
    </location>
</feature>
<evidence type="ECO:0000256" key="1">
    <source>
        <dbReference type="SAM" id="Coils"/>
    </source>
</evidence>
<keyword evidence="4" id="KW-1185">Reference proteome</keyword>
<evidence type="ECO:0000256" key="2">
    <source>
        <dbReference type="SAM" id="MobiDB-lite"/>
    </source>
</evidence>
<name>A0A1R2C6H6_9CILI</name>
<accession>A0A1R2C6H6</accession>
<proteinExistence type="predicted"/>
<feature type="coiled-coil region" evidence="1">
    <location>
        <begin position="402"/>
        <end position="450"/>
    </location>
</feature>
<feature type="compositionally biased region" description="Basic residues" evidence="2">
    <location>
        <begin position="58"/>
        <end position="73"/>
    </location>
</feature>
<keyword evidence="1" id="KW-0175">Coiled coil</keyword>
<protein>
    <submittedName>
        <fullName evidence="3">Uncharacterized protein</fullName>
    </submittedName>
</protein>
<evidence type="ECO:0000313" key="4">
    <source>
        <dbReference type="Proteomes" id="UP000187209"/>
    </source>
</evidence>
<dbReference type="EMBL" id="MPUH01000263">
    <property type="protein sequence ID" value="OMJ84634.1"/>
    <property type="molecule type" value="Genomic_DNA"/>
</dbReference>
<dbReference type="Proteomes" id="UP000187209">
    <property type="component" value="Unassembled WGS sequence"/>
</dbReference>
<evidence type="ECO:0000313" key="3">
    <source>
        <dbReference type="EMBL" id="OMJ84634.1"/>
    </source>
</evidence>
<dbReference type="AlphaFoldDB" id="A0A1R2C6H6"/>
<gene>
    <name evidence="3" type="ORF">SteCoe_14228</name>
</gene>
<sequence>MQGCFSTNYLYTHHKACSENHKKIPSPHIPNEKPHILSKSPISSTYLPNQNSYSQIHQAKKHIISKNSPKKPSHNSLSPYKEKSLSSKNTEITEGSDYIQSQPKTPSSPYCLLETKESLLKAKLDSLTQADNEINQLSEKIIFKETIVNNKRNIIQTKLKDIKNTNLNVLKKNVQRLCEEIVWNIVNKSIACNLTKVESLLESRFNALELAVNKVKDFEKYSLGVKETLEKQHVLNMQKKMDLAEIIKNNLIKTQQLQKMMTNVEDIENYVYIQEKSLKKREEVVEEKIKQTDELENQLKDREVMIVKREKEFMKANHCEEHKNNKAFIVKENAVKAKELELTQRSLILEQKKGQNEEYKSKIKWKACNLENIAKKSYKIIQEKESRLQEYELYKKTEEKILGTWKENIEKRERKVQKMKENAERLDKICEDIERRVKEKEEKLECMKQNLGMEKILEKKKENEAKLKEVDYSEMKFTDFANGFQVRQMERKKNYEKLSMEKKILTEKIASILNLQ</sequence>
<feature type="compositionally biased region" description="Polar residues" evidence="2">
    <location>
        <begin position="86"/>
        <end position="106"/>
    </location>
</feature>
<reference evidence="3 4" key="1">
    <citation type="submission" date="2016-11" db="EMBL/GenBank/DDBJ databases">
        <title>The macronuclear genome of Stentor coeruleus: a giant cell with tiny introns.</title>
        <authorList>
            <person name="Slabodnick M."/>
            <person name="Ruby J.G."/>
            <person name="Reiff S.B."/>
            <person name="Swart E.C."/>
            <person name="Gosai S."/>
            <person name="Prabakaran S."/>
            <person name="Witkowska E."/>
            <person name="Larue G.E."/>
            <person name="Fisher S."/>
            <person name="Freeman R.M."/>
            <person name="Gunawardena J."/>
            <person name="Chu W."/>
            <person name="Stover N.A."/>
            <person name="Gregory B.D."/>
            <person name="Nowacki M."/>
            <person name="Derisi J."/>
            <person name="Roy S.W."/>
            <person name="Marshall W.F."/>
            <person name="Sood P."/>
        </authorList>
    </citation>
    <scope>NUCLEOTIDE SEQUENCE [LARGE SCALE GENOMIC DNA]</scope>
    <source>
        <strain evidence="3">WM001</strain>
    </source>
</reference>